<dbReference type="AlphaFoldDB" id="A0AAU9IYY4"/>
<evidence type="ECO:0000313" key="2">
    <source>
        <dbReference type="EMBL" id="CAG9320093.1"/>
    </source>
</evidence>
<accession>A0AAU9IYY4</accession>
<feature type="coiled-coil region" evidence="1">
    <location>
        <begin position="5"/>
        <end position="46"/>
    </location>
</feature>
<reference evidence="2" key="1">
    <citation type="submission" date="2021-09" db="EMBL/GenBank/DDBJ databases">
        <authorList>
            <consortium name="AG Swart"/>
            <person name="Singh M."/>
            <person name="Singh A."/>
            <person name="Seah K."/>
            <person name="Emmerich C."/>
        </authorList>
    </citation>
    <scope>NUCLEOTIDE SEQUENCE</scope>
    <source>
        <strain evidence="2">ATCC30299</strain>
    </source>
</reference>
<dbReference type="EMBL" id="CAJZBQ010000024">
    <property type="protein sequence ID" value="CAG9320093.1"/>
    <property type="molecule type" value="Genomic_DNA"/>
</dbReference>
<sequence>MKATRLNHLEEIVKKKIELEKLQDKKKDLENIALRENTRLEAIKEEQERRDYKSLKNLERIISKAENIDQALKRGDLDRQNQVLLASALEEGGDHAEKQRKRMVDEIIAKRQREQQQNLLDQEQKIKELNEERWKILSKHEDLLKKKQIHAKLVERGVDFLAEIELGQAPPKELIMQNLGKIEISSDEMYKPTHEILSEVSDELNHLDARIKALRDQKEGTLRYIQWINRPYNGEADIRRERPDLSLDTYVAMKELVYDLVDETWQKIAKFESDLDIINKNRNYYEHKSQVIEGTLDYLAIQQLMRIVTLQYVEDVVIEMTNDIAGDILSICKFSENIMFKFVGAAIAKHKNIKNEEEVPNYLKSLLKL</sequence>
<gene>
    <name evidence="2" type="ORF">BSTOLATCC_MIC25331</name>
</gene>
<keyword evidence="3" id="KW-1185">Reference proteome</keyword>
<keyword evidence="1" id="KW-0175">Coiled coil</keyword>
<evidence type="ECO:0000313" key="3">
    <source>
        <dbReference type="Proteomes" id="UP001162131"/>
    </source>
</evidence>
<protein>
    <submittedName>
        <fullName evidence="2">Uncharacterized protein</fullName>
    </submittedName>
</protein>
<comment type="caution">
    <text evidence="2">The sequence shown here is derived from an EMBL/GenBank/DDBJ whole genome shotgun (WGS) entry which is preliminary data.</text>
</comment>
<name>A0AAU9IYY4_9CILI</name>
<evidence type="ECO:0000256" key="1">
    <source>
        <dbReference type="SAM" id="Coils"/>
    </source>
</evidence>
<organism evidence="2 3">
    <name type="scientific">Blepharisma stoltei</name>
    <dbReference type="NCBI Taxonomy" id="1481888"/>
    <lineage>
        <taxon>Eukaryota</taxon>
        <taxon>Sar</taxon>
        <taxon>Alveolata</taxon>
        <taxon>Ciliophora</taxon>
        <taxon>Postciliodesmatophora</taxon>
        <taxon>Heterotrichea</taxon>
        <taxon>Heterotrichida</taxon>
        <taxon>Blepharismidae</taxon>
        <taxon>Blepharisma</taxon>
    </lineage>
</organism>
<dbReference type="Proteomes" id="UP001162131">
    <property type="component" value="Unassembled WGS sequence"/>
</dbReference>
<proteinExistence type="predicted"/>